<evidence type="ECO:0000256" key="3">
    <source>
        <dbReference type="SAM" id="MobiDB-lite"/>
    </source>
</evidence>
<dbReference type="PANTHER" id="PTHR46052:SF1">
    <property type="entry name" value="PHOSDUCIN-LIKE PROTEIN"/>
    <property type="match status" value="1"/>
</dbReference>
<gene>
    <name evidence="5" type="ORF">FPAR1323_LOCUS2324</name>
</gene>
<dbReference type="GO" id="GO:0008277">
    <property type="term" value="P:regulation of G protein-coupled receptor signaling pathway"/>
    <property type="evidence" value="ECO:0007669"/>
    <property type="project" value="InterPro"/>
</dbReference>
<name>A0A7S2B798_9STRA</name>
<evidence type="ECO:0000259" key="4">
    <source>
        <dbReference type="Pfam" id="PF02114"/>
    </source>
</evidence>
<dbReference type="PRINTS" id="PR00677">
    <property type="entry name" value="PHOSDUCIN"/>
</dbReference>
<protein>
    <recommendedName>
        <fullName evidence="4">Phosducin domain-containing protein</fullName>
    </recommendedName>
</protein>
<dbReference type="InterPro" id="IPR024253">
    <property type="entry name" value="Phosducin_thioredoxin-like_dom"/>
</dbReference>
<evidence type="ECO:0000256" key="1">
    <source>
        <dbReference type="ARBA" id="ARBA00009686"/>
    </source>
</evidence>
<dbReference type="SUPFAM" id="SSF52833">
    <property type="entry name" value="Thioredoxin-like"/>
    <property type="match status" value="1"/>
</dbReference>
<accession>A0A7S2B798</accession>
<dbReference type="InterPro" id="IPR051499">
    <property type="entry name" value="Phosducin-like_reg"/>
</dbReference>
<dbReference type="InterPro" id="IPR023196">
    <property type="entry name" value="Phosducin_N_dom_sf"/>
</dbReference>
<sequence length="367" mass="41076">MTLTGGDTAYDWGLEDKMLRTNIPGRYTQWDKDDDEEEGGKNYRAEWIDPGEGADEAGAAGQPMNESQRMERDVADLQRKIAAGMPETVAKTSYAHQMGAKTGPKGVLNDYKEHKRIEAHNKQVDKLHREAVLNRMAYGATASNTLSLAQERIDAQVAQQEREAEEEADAAEEEDFLSKFREARIRELQSASTQPVFGNIVEVAAHEYCEAIDKCDPRVFVVVHIYEDYVKECGRMNRCFEELARSYTNVKFVRLKSTESPSPFDPVTLPTICVYKAGDLCNSFVRVQDTVGTNFSSDDIEWMLNQEGVFESKQGGIVSSMAPSNLSNNFVGGQNGNEYRARYEAEISALNADFGGFSDEEDSDFEN</sequence>
<feature type="region of interest" description="Disordered" evidence="3">
    <location>
        <begin position="26"/>
        <end position="74"/>
    </location>
</feature>
<dbReference type="Gene3D" id="1.10.168.10">
    <property type="entry name" value="Phosducin, domain 2"/>
    <property type="match status" value="1"/>
</dbReference>
<dbReference type="InterPro" id="IPR036249">
    <property type="entry name" value="Thioredoxin-like_sf"/>
</dbReference>
<comment type="similarity">
    <text evidence="1">Belongs to the phosducin family.</text>
</comment>
<dbReference type="EMBL" id="HBGT01004171">
    <property type="protein sequence ID" value="CAD9388126.1"/>
    <property type="molecule type" value="Transcribed_RNA"/>
</dbReference>
<organism evidence="5">
    <name type="scientific">Florenciella parvula</name>
    <dbReference type="NCBI Taxonomy" id="236787"/>
    <lineage>
        <taxon>Eukaryota</taxon>
        <taxon>Sar</taxon>
        <taxon>Stramenopiles</taxon>
        <taxon>Ochrophyta</taxon>
        <taxon>Dictyochophyceae</taxon>
        <taxon>Florenciellales</taxon>
        <taxon>Florenciella</taxon>
    </lineage>
</organism>
<evidence type="ECO:0000256" key="2">
    <source>
        <dbReference type="ARBA" id="ARBA00022553"/>
    </source>
</evidence>
<dbReference type="AlphaFoldDB" id="A0A7S2B798"/>
<reference evidence="5" key="1">
    <citation type="submission" date="2021-01" db="EMBL/GenBank/DDBJ databases">
        <authorList>
            <person name="Corre E."/>
            <person name="Pelletier E."/>
            <person name="Niang G."/>
            <person name="Scheremetjew M."/>
            <person name="Finn R."/>
            <person name="Kale V."/>
            <person name="Holt S."/>
            <person name="Cochrane G."/>
            <person name="Meng A."/>
            <person name="Brown T."/>
            <person name="Cohen L."/>
        </authorList>
    </citation>
    <scope>NUCLEOTIDE SEQUENCE</scope>
    <source>
        <strain evidence="5">RCC1693</strain>
    </source>
</reference>
<dbReference type="CDD" id="cd02987">
    <property type="entry name" value="Phd_like_Phd"/>
    <property type="match status" value="1"/>
</dbReference>
<proteinExistence type="inferred from homology"/>
<dbReference type="PANTHER" id="PTHR46052">
    <property type="entry name" value="PHOSDUCIN-LIKE PROTEIN"/>
    <property type="match status" value="1"/>
</dbReference>
<keyword evidence="2" id="KW-0597">Phosphoprotein</keyword>
<feature type="domain" description="Phosducin" evidence="4">
    <location>
        <begin position="98"/>
        <end position="320"/>
    </location>
</feature>
<dbReference type="InterPro" id="IPR001200">
    <property type="entry name" value="Phosducin"/>
</dbReference>
<evidence type="ECO:0000313" key="5">
    <source>
        <dbReference type="EMBL" id="CAD9388126.1"/>
    </source>
</evidence>
<dbReference type="Gene3D" id="3.40.30.10">
    <property type="entry name" value="Glutaredoxin"/>
    <property type="match status" value="1"/>
</dbReference>
<dbReference type="Pfam" id="PF02114">
    <property type="entry name" value="Phosducin"/>
    <property type="match status" value="1"/>
</dbReference>